<dbReference type="InterPro" id="IPR043502">
    <property type="entry name" value="DNA/RNA_pol_sf"/>
</dbReference>
<dbReference type="CDD" id="cd01647">
    <property type="entry name" value="RT_LTR"/>
    <property type="match status" value="1"/>
</dbReference>
<dbReference type="Pfam" id="PF13456">
    <property type="entry name" value="RVT_3"/>
    <property type="match status" value="1"/>
</dbReference>
<dbReference type="InterPro" id="IPR041577">
    <property type="entry name" value="RT_RNaseH_2"/>
</dbReference>
<organism evidence="3 4">
    <name type="scientific">Taxus chinensis</name>
    <name type="common">Chinese yew</name>
    <name type="synonym">Taxus wallichiana var. chinensis</name>
    <dbReference type="NCBI Taxonomy" id="29808"/>
    <lineage>
        <taxon>Eukaryota</taxon>
        <taxon>Viridiplantae</taxon>
        <taxon>Streptophyta</taxon>
        <taxon>Embryophyta</taxon>
        <taxon>Tracheophyta</taxon>
        <taxon>Spermatophyta</taxon>
        <taxon>Pinopsida</taxon>
        <taxon>Pinidae</taxon>
        <taxon>Conifers II</taxon>
        <taxon>Cupressales</taxon>
        <taxon>Taxaceae</taxon>
        <taxon>Taxus</taxon>
    </lineage>
</organism>
<dbReference type="InterPro" id="IPR043128">
    <property type="entry name" value="Rev_trsase/Diguanyl_cyclase"/>
</dbReference>
<dbReference type="PANTHER" id="PTHR37984:SF5">
    <property type="entry name" value="PROTEIN NYNRIN-LIKE"/>
    <property type="match status" value="1"/>
</dbReference>
<dbReference type="SUPFAM" id="SSF53098">
    <property type="entry name" value="Ribonuclease H-like"/>
    <property type="match status" value="1"/>
</dbReference>
<dbReference type="Pfam" id="PF00078">
    <property type="entry name" value="RVT_1"/>
    <property type="match status" value="1"/>
</dbReference>
<dbReference type="PROSITE" id="PS50879">
    <property type="entry name" value="RNASE_H_1"/>
    <property type="match status" value="1"/>
</dbReference>
<evidence type="ECO:0000259" key="2">
    <source>
        <dbReference type="PROSITE" id="PS50879"/>
    </source>
</evidence>
<dbReference type="Pfam" id="PF17919">
    <property type="entry name" value="RT_RNaseH_2"/>
    <property type="match status" value="1"/>
</dbReference>
<dbReference type="Proteomes" id="UP000824469">
    <property type="component" value="Unassembled WGS sequence"/>
</dbReference>
<dbReference type="GO" id="GO:0003676">
    <property type="term" value="F:nucleic acid binding"/>
    <property type="evidence" value="ECO:0007669"/>
    <property type="project" value="InterPro"/>
</dbReference>
<dbReference type="EMBL" id="JAHRHJ020003813">
    <property type="protein sequence ID" value="KAH9291040.1"/>
    <property type="molecule type" value="Genomic_DNA"/>
</dbReference>
<dbReference type="Gene3D" id="3.30.420.10">
    <property type="entry name" value="Ribonuclease H-like superfamily/Ribonuclease H"/>
    <property type="match status" value="1"/>
</dbReference>
<reference evidence="3 4" key="1">
    <citation type="journal article" date="2021" name="Nat. Plants">
        <title>The Taxus genome provides insights into paclitaxel biosynthesis.</title>
        <authorList>
            <person name="Xiong X."/>
            <person name="Gou J."/>
            <person name="Liao Q."/>
            <person name="Li Y."/>
            <person name="Zhou Q."/>
            <person name="Bi G."/>
            <person name="Li C."/>
            <person name="Du R."/>
            <person name="Wang X."/>
            <person name="Sun T."/>
            <person name="Guo L."/>
            <person name="Liang H."/>
            <person name="Lu P."/>
            <person name="Wu Y."/>
            <person name="Zhang Z."/>
            <person name="Ro D.K."/>
            <person name="Shang Y."/>
            <person name="Huang S."/>
            <person name="Yan J."/>
        </authorList>
    </citation>
    <scope>NUCLEOTIDE SEQUENCE [LARGE SCALE GENOMIC DNA]</scope>
    <source>
        <strain evidence="3">Ta-2019</strain>
    </source>
</reference>
<sequence>MKAIPSTLFQEVRFLHLGKVFVAKGDPKPFDIHLADLKKRPGVHSEFELPTNQLNKPTDAKPEEKLVPTTDLETMNLVKTIPASKGEANIVETVSLGTTAKIIELLEQDLPMFLPFDSVGMGNSLGVGSLPAEDLCMVEVECANTTNIPMTIFPAKYWTLHFDGAKCRYGAGAGVIFTSPEGKVLPFAFKLNFECTNNGTEYEALLLGLILAKRIGINNIRVLGDSQLVANQVSEIYETKAEHLQLYKKVVLDLSKEFDFISIETIPREENLLADSIATSASRFTPSNKLEDTRFIVSLRDEPLIKTTTNSLLNKNESTILDHVDSDMATLDYLNTYAALHLSYHMIDLSLIPHSSSYCGNPIMEPSVYTVESGDDLDLPPAPPEFEEGNASLIEETIDVNIGTEDEPKILKLGSSLTPEEVEIHTQILKEHQKAFAFNYKEMTGVAPHIAVHNLVTKSDAKPVKQKSRPMKPKVALMVKDEIIKLLQVGFIKPVDYSQWVSNIVPVLKKNGKIRICIDFRDINKACPKDDFPLPSIDVIVDATTGFELLSLMDGFSGYNQIRISKQDQAKTTFITPWGTYCYVVMPFGLKNAGATYQRAMTYIFHDLIHKIMESYVDYLLAKAKKRCDHPEVLRVIVSRLIEYGVTLNPEKCVFGVTRGKLLGYIISSRGIDVDPTKIQAVLEMVPPSNESGIRSFLRKLGAIRRFIPDLSFAIHPINNLLKKDYSIDWTEDCNEAFDAVKRFLLSPPTLMPPKLDRPLILYSQATGVLLAYMFTQEDNEKRGRVIYFISRTLLDYETHYT</sequence>
<evidence type="ECO:0000256" key="1">
    <source>
        <dbReference type="ARBA" id="ARBA00023268"/>
    </source>
</evidence>
<gene>
    <name evidence="3" type="ORF">KI387_044169</name>
</gene>
<dbReference type="PANTHER" id="PTHR37984">
    <property type="entry name" value="PROTEIN CBG26694"/>
    <property type="match status" value="1"/>
</dbReference>
<name>A0AA38F6R9_TAXCH</name>
<comment type="caution">
    <text evidence="3">The sequence shown here is derived from an EMBL/GenBank/DDBJ whole genome shotgun (WGS) entry which is preliminary data.</text>
</comment>
<dbReference type="InterPro" id="IPR002156">
    <property type="entry name" value="RNaseH_domain"/>
</dbReference>
<proteinExistence type="predicted"/>
<dbReference type="GO" id="GO:0004523">
    <property type="term" value="F:RNA-DNA hybrid ribonuclease activity"/>
    <property type="evidence" value="ECO:0007669"/>
    <property type="project" value="InterPro"/>
</dbReference>
<dbReference type="CDD" id="cd09279">
    <property type="entry name" value="RNase_HI_like"/>
    <property type="match status" value="1"/>
</dbReference>
<evidence type="ECO:0000313" key="4">
    <source>
        <dbReference type="Proteomes" id="UP000824469"/>
    </source>
</evidence>
<accession>A0AA38F6R9</accession>
<dbReference type="Gene3D" id="3.10.10.10">
    <property type="entry name" value="HIV Type 1 Reverse Transcriptase, subunit A, domain 1"/>
    <property type="match status" value="1"/>
</dbReference>
<keyword evidence="1" id="KW-0511">Multifunctional enzyme</keyword>
<dbReference type="Gene3D" id="3.30.70.270">
    <property type="match status" value="2"/>
</dbReference>
<dbReference type="InterPro" id="IPR036397">
    <property type="entry name" value="RNaseH_sf"/>
</dbReference>
<dbReference type="InterPro" id="IPR050951">
    <property type="entry name" value="Retrovirus_Pol_polyprotein"/>
</dbReference>
<dbReference type="SUPFAM" id="SSF56672">
    <property type="entry name" value="DNA/RNA polymerases"/>
    <property type="match status" value="1"/>
</dbReference>
<dbReference type="AlphaFoldDB" id="A0AA38F6R9"/>
<protein>
    <recommendedName>
        <fullName evidence="2">RNase H type-1 domain-containing protein</fullName>
    </recommendedName>
</protein>
<dbReference type="InterPro" id="IPR012337">
    <property type="entry name" value="RNaseH-like_sf"/>
</dbReference>
<dbReference type="InterPro" id="IPR000477">
    <property type="entry name" value="RT_dom"/>
</dbReference>
<evidence type="ECO:0000313" key="3">
    <source>
        <dbReference type="EMBL" id="KAH9291040.1"/>
    </source>
</evidence>
<feature type="domain" description="RNase H type-1" evidence="2">
    <location>
        <begin position="154"/>
        <end position="283"/>
    </location>
</feature>
<keyword evidence="4" id="KW-1185">Reference proteome</keyword>